<dbReference type="SUPFAM" id="SSF55124">
    <property type="entry name" value="Nitrite/Sulfite reductase N-terminal domain-like"/>
    <property type="match status" value="2"/>
</dbReference>
<proteinExistence type="predicted"/>
<evidence type="ECO:0000256" key="5">
    <source>
        <dbReference type="ARBA" id="ARBA00023004"/>
    </source>
</evidence>
<dbReference type="InterPro" id="IPR051329">
    <property type="entry name" value="NIR_SIR_4Fe-4S"/>
</dbReference>
<dbReference type="EMBL" id="QFRA01000010">
    <property type="protein sequence ID" value="PZR04974.1"/>
    <property type="molecule type" value="Genomic_DNA"/>
</dbReference>
<dbReference type="GO" id="GO:0016491">
    <property type="term" value="F:oxidoreductase activity"/>
    <property type="evidence" value="ECO:0007669"/>
    <property type="project" value="UniProtKB-KW"/>
</dbReference>
<comment type="caution">
    <text evidence="8">The sequence shown here is derived from an EMBL/GenBank/DDBJ whole genome shotgun (WGS) entry which is preliminary data.</text>
</comment>
<protein>
    <submittedName>
        <fullName evidence="8">Precorrin-3B synthase</fullName>
    </submittedName>
</protein>
<evidence type="ECO:0000313" key="8">
    <source>
        <dbReference type="EMBL" id="PZR04974.1"/>
    </source>
</evidence>
<accession>A0A2W5UNV7</accession>
<keyword evidence="5" id="KW-0408">Iron</keyword>
<dbReference type="InterPro" id="IPR036136">
    <property type="entry name" value="Nit/Sulf_reduc_fer-like_dom_sf"/>
</dbReference>
<dbReference type="Pfam" id="PF03460">
    <property type="entry name" value="NIR_SIR_ferr"/>
    <property type="match status" value="1"/>
</dbReference>
<organism evidence="8 9">
    <name type="scientific">Corynebacterium kroppenstedtii</name>
    <dbReference type="NCBI Taxonomy" id="161879"/>
    <lineage>
        <taxon>Bacteria</taxon>
        <taxon>Bacillati</taxon>
        <taxon>Actinomycetota</taxon>
        <taxon>Actinomycetes</taxon>
        <taxon>Mycobacteriales</taxon>
        <taxon>Corynebacteriaceae</taxon>
        <taxon>Corynebacterium</taxon>
    </lineage>
</organism>
<dbReference type="InterPro" id="IPR005117">
    <property type="entry name" value="NiRdtase/SiRdtase_haem-b_fer"/>
</dbReference>
<evidence type="ECO:0000256" key="2">
    <source>
        <dbReference type="ARBA" id="ARBA00022617"/>
    </source>
</evidence>
<feature type="domain" description="Nitrite/Sulfite reductase ferredoxin-like" evidence="7">
    <location>
        <begin position="31"/>
        <end position="75"/>
    </location>
</feature>
<evidence type="ECO:0000256" key="4">
    <source>
        <dbReference type="ARBA" id="ARBA00023002"/>
    </source>
</evidence>
<dbReference type="Proteomes" id="UP000249432">
    <property type="component" value="Unassembled WGS sequence"/>
</dbReference>
<name>A0A2W5UNV7_9CORY</name>
<keyword evidence="3" id="KW-0479">Metal-binding</keyword>
<dbReference type="Gene3D" id="3.90.480.10">
    <property type="entry name" value="Sulfite Reductase Hemoprotein,Domain 2"/>
    <property type="match status" value="1"/>
</dbReference>
<evidence type="ECO:0000259" key="7">
    <source>
        <dbReference type="Pfam" id="PF03460"/>
    </source>
</evidence>
<dbReference type="InterPro" id="IPR045854">
    <property type="entry name" value="NO2/SO3_Rdtase_4Fe4S_sf"/>
</dbReference>
<evidence type="ECO:0000256" key="1">
    <source>
        <dbReference type="ARBA" id="ARBA00022485"/>
    </source>
</evidence>
<reference evidence="8 9" key="1">
    <citation type="submission" date="2017-08" db="EMBL/GenBank/DDBJ databases">
        <title>Infants hospitalized years apart are colonized by the same room-sourced microbial strains.</title>
        <authorList>
            <person name="Brooks B."/>
            <person name="Olm M.R."/>
            <person name="Firek B.A."/>
            <person name="Baker R."/>
            <person name="Thomas B.C."/>
            <person name="Morowitz M.J."/>
            <person name="Banfield J.F."/>
        </authorList>
    </citation>
    <scope>NUCLEOTIDE SEQUENCE [LARGE SCALE GENOMIC DNA]</scope>
    <source>
        <strain evidence="8">S2_003_000_R1_3</strain>
    </source>
</reference>
<keyword evidence="4" id="KW-0560">Oxidoreductase</keyword>
<keyword evidence="1" id="KW-0004">4Fe-4S</keyword>
<dbReference type="RefSeq" id="WP_303734769.1">
    <property type="nucleotide sequence ID" value="NZ_QFRA01000010.1"/>
</dbReference>
<evidence type="ECO:0000256" key="6">
    <source>
        <dbReference type="ARBA" id="ARBA00023014"/>
    </source>
</evidence>
<keyword evidence="2" id="KW-0349">Heme</keyword>
<sequence length="407" mass="44136">MHSGGTQTTTRNRGDMCPGTLRLFTASDGMIGRVRSPGGYIQPHQWTALGAMADDLGDGDVHITSRGNIQIRGVESVDDFASAVTEAGLLPYPRHDRMRNYLASPLSGRSGSVGDVRSLVRAVDREFIQHDDTADLPGRTLFAFDDGRGDVIAERPDFGVIATTKTRPSDAHDFFDVVIGGDYLVGSLPRARVVDSVVELARQWQARRGKNWRIEETPGAAEDLSQWARENLVGLEDPVHDVLPVYEESADNELGLRQPMGWIDQDDGRVSLACVLPFGRMDSACARLLGAVGKPSTVTCWHGVVVHDLTPAEADEAVRFLAPRGLVFDAASPLARVTACTGLPQCRKSRDDVRSDAVRAMNAGSLPGGRVHFVGCERRCGAPNMDYTEFLAEGDGVYETSEVTHHA</sequence>
<dbReference type="AlphaFoldDB" id="A0A2W5UNV7"/>
<dbReference type="PANTHER" id="PTHR32439">
    <property type="entry name" value="FERREDOXIN--NITRITE REDUCTASE, CHLOROPLASTIC"/>
    <property type="match status" value="1"/>
</dbReference>
<keyword evidence="6" id="KW-0411">Iron-sulfur</keyword>
<dbReference type="SUPFAM" id="SSF56014">
    <property type="entry name" value="Nitrite and sulphite reductase 4Fe-4S domain-like"/>
    <property type="match status" value="1"/>
</dbReference>
<evidence type="ECO:0000313" key="9">
    <source>
        <dbReference type="Proteomes" id="UP000249432"/>
    </source>
</evidence>
<gene>
    <name evidence="8" type="ORF">DI525_05515</name>
</gene>
<dbReference type="Gene3D" id="3.30.413.10">
    <property type="entry name" value="Sulfite Reductase Hemoprotein, domain 1"/>
    <property type="match status" value="1"/>
</dbReference>
<dbReference type="GO" id="GO:0051539">
    <property type="term" value="F:4 iron, 4 sulfur cluster binding"/>
    <property type="evidence" value="ECO:0007669"/>
    <property type="project" value="UniProtKB-KW"/>
</dbReference>
<evidence type="ECO:0000256" key="3">
    <source>
        <dbReference type="ARBA" id="ARBA00022723"/>
    </source>
</evidence>
<dbReference type="GO" id="GO:0046872">
    <property type="term" value="F:metal ion binding"/>
    <property type="evidence" value="ECO:0007669"/>
    <property type="project" value="UniProtKB-KW"/>
</dbReference>
<dbReference type="PANTHER" id="PTHR32439:SF9">
    <property type="entry name" value="BLR3264 PROTEIN"/>
    <property type="match status" value="1"/>
</dbReference>